<reference evidence="1 2" key="1">
    <citation type="journal article" date="2017" name="Gigascience">
        <title>Draft genome of the honey bee ectoparasitic mite, Tropilaelaps mercedesae, is shaped by the parasitic life history.</title>
        <authorList>
            <person name="Dong X."/>
            <person name="Armstrong S.D."/>
            <person name="Xia D."/>
            <person name="Makepeace B.L."/>
            <person name="Darby A.C."/>
            <person name="Kadowaki T."/>
        </authorList>
    </citation>
    <scope>NUCLEOTIDE SEQUENCE [LARGE SCALE GENOMIC DNA]</scope>
    <source>
        <strain evidence="1">Wuxi-XJTLU</strain>
    </source>
</reference>
<keyword evidence="2" id="KW-1185">Reference proteome</keyword>
<dbReference type="Proteomes" id="UP000192247">
    <property type="component" value="Unassembled WGS sequence"/>
</dbReference>
<gene>
    <name evidence="1" type="ORF">BIW11_04296</name>
</gene>
<sequence length="53" mass="5881">MLVGSVTKLFTRAHIFEITNVSMMVFARMPVACVSEASLNRATSSIMPEFTKE</sequence>
<proteinExistence type="predicted"/>
<organism evidence="1 2">
    <name type="scientific">Tropilaelaps mercedesae</name>
    <dbReference type="NCBI Taxonomy" id="418985"/>
    <lineage>
        <taxon>Eukaryota</taxon>
        <taxon>Metazoa</taxon>
        <taxon>Ecdysozoa</taxon>
        <taxon>Arthropoda</taxon>
        <taxon>Chelicerata</taxon>
        <taxon>Arachnida</taxon>
        <taxon>Acari</taxon>
        <taxon>Parasitiformes</taxon>
        <taxon>Mesostigmata</taxon>
        <taxon>Gamasina</taxon>
        <taxon>Dermanyssoidea</taxon>
        <taxon>Laelapidae</taxon>
        <taxon>Tropilaelaps</taxon>
    </lineage>
</organism>
<name>A0A1V9X896_9ACAR</name>
<comment type="caution">
    <text evidence="1">The sequence shown here is derived from an EMBL/GenBank/DDBJ whole genome shotgun (WGS) entry which is preliminary data.</text>
</comment>
<protein>
    <submittedName>
        <fullName evidence="1">Uncharacterized protein</fullName>
    </submittedName>
</protein>
<dbReference type="InParanoid" id="A0A1V9X896"/>
<accession>A0A1V9X896</accession>
<dbReference type="AlphaFoldDB" id="A0A1V9X896"/>
<evidence type="ECO:0000313" key="2">
    <source>
        <dbReference type="Proteomes" id="UP000192247"/>
    </source>
</evidence>
<dbReference type="EMBL" id="MNPL01019945">
    <property type="protein sequence ID" value="OQR69764.1"/>
    <property type="molecule type" value="Genomic_DNA"/>
</dbReference>
<evidence type="ECO:0000313" key="1">
    <source>
        <dbReference type="EMBL" id="OQR69764.1"/>
    </source>
</evidence>